<dbReference type="InterPro" id="IPR013519">
    <property type="entry name" value="Int_alpha_beta-p"/>
</dbReference>
<comment type="caution">
    <text evidence="6">The sequence shown here is derived from an EMBL/GenBank/DDBJ whole genome shotgun (WGS) entry which is preliminary data.</text>
</comment>
<dbReference type="InterPro" id="IPR028994">
    <property type="entry name" value="Integrin_alpha_N"/>
</dbReference>
<evidence type="ECO:0000313" key="6">
    <source>
        <dbReference type="EMBL" id="MQT00472.1"/>
    </source>
</evidence>
<evidence type="ECO:0000256" key="4">
    <source>
        <dbReference type="SAM" id="MobiDB-lite"/>
    </source>
</evidence>
<dbReference type="SUPFAM" id="SSF69318">
    <property type="entry name" value="Integrin alpha N-terminal domain"/>
    <property type="match status" value="1"/>
</dbReference>
<dbReference type="EMBL" id="VCLA01000077">
    <property type="protein sequence ID" value="MQT00472.1"/>
    <property type="molecule type" value="Genomic_DNA"/>
</dbReference>
<feature type="chain" id="PRO_5024830008" evidence="5">
    <location>
        <begin position="30"/>
        <end position="499"/>
    </location>
</feature>
<keyword evidence="1 5" id="KW-0732">Signal</keyword>
<proteinExistence type="predicted"/>
<feature type="compositionally biased region" description="Basic and acidic residues" evidence="4">
    <location>
        <begin position="350"/>
        <end position="360"/>
    </location>
</feature>
<sequence length="499" mass="49615">MSTYRAARGLGLVVAVAVVGSPAAPLALAAPERAVPVTSAAKPDDFNGDGYRDTAVSAPAGTVHGKAKAGYVAVLYGSRAQPLPTVRRMHHQDKPGMPGTAEAGDLYGASIASADLDRDGYADLVIGSPGEELAGVGPGAGSLVVLWGGQSGLAGAATLLNGAESYDEIGGHVVTGDFDGDGDADVATSEGRSRLRVLSGPFGRDGSAAAGPVDTDGDFRIMDLAAGDVNGDGRTDIAAAVNDFDEFDARAVRVWAGTRSGPGESASVDGPSGYALEGGENLDIGDVNRDGFADIVTGRPTDGYDSDVEIPLAKGGMITYIPGSAKGPVGGRARSFNQDSPGIPGTAEGADGRGGSDHFGEGVSIGDIDGDGYPDIAVGVVDEDHSGVKRAGAVVTLRGTRKGPTGAGAKFFSQSTAGVPGTAEEGDRFGAATELVDTDGDGRAELLTSATGENGSAGAVTAFRSTAAGVTAKNSVTFGNGTLGAVAAPGSRLGHTFLY</sequence>
<protein>
    <submittedName>
        <fullName evidence="6">VCBS repeat-containing protein</fullName>
    </submittedName>
</protein>
<keyword evidence="7" id="KW-1185">Reference proteome</keyword>
<dbReference type="Gene3D" id="2.130.10.130">
    <property type="entry name" value="Integrin alpha, N-terminal"/>
    <property type="match status" value="3"/>
</dbReference>
<evidence type="ECO:0000313" key="7">
    <source>
        <dbReference type="Proteomes" id="UP000419138"/>
    </source>
</evidence>
<dbReference type="RefSeq" id="WP_153521991.1">
    <property type="nucleotide sequence ID" value="NZ_JBEPDZ010000003.1"/>
</dbReference>
<keyword evidence="2" id="KW-0677">Repeat</keyword>
<evidence type="ECO:0000256" key="2">
    <source>
        <dbReference type="ARBA" id="ARBA00022737"/>
    </source>
</evidence>
<dbReference type="OrthoDB" id="344301at2"/>
<name>A0A646KDW3_STRJU</name>
<evidence type="ECO:0000256" key="1">
    <source>
        <dbReference type="ARBA" id="ARBA00022729"/>
    </source>
</evidence>
<reference evidence="6 7" key="1">
    <citation type="submission" date="2019-05" db="EMBL/GenBank/DDBJ databases">
        <title>Comparative genomics and metabolomics analyses of clavulanic acid producing Streptomyces species provides insight into specialized metabolism and evolution of beta-lactam biosynthetic gene clusters.</title>
        <authorList>
            <person name="Moore M.A."/>
            <person name="Cruz-Morales P."/>
            <person name="Barona Gomez F."/>
            <person name="Kapil T."/>
        </authorList>
    </citation>
    <scope>NUCLEOTIDE SEQUENCE [LARGE SCALE GENOMIC DNA]</scope>
    <source>
        <strain evidence="6 7">NRRL 5741</strain>
    </source>
</reference>
<keyword evidence="3" id="KW-0325">Glycoprotein</keyword>
<feature type="region of interest" description="Disordered" evidence="4">
    <location>
        <begin position="329"/>
        <end position="365"/>
    </location>
</feature>
<evidence type="ECO:0000256" key="5">
    <source>
        <dbReference type="SAM" id="SignalP"/>
    </source>
</evidence>
<dbReference type="Proteomes" id="UP000419138">
    <property type="component" value="Unassembled WGS sequence"/>
</dbReference>
<feature type="signal peptide" evidence="5">
    <location>
        <begin position="1"/>
        <end position="29"/>
    </location>
</feature>
<dbReference type="Pfam" id="PF13517">
    <property type="entry name" value="FG-GAP_3"/>
    <property type="match status" value="1"/>
</dbReference>
<evidence type="ECO:0000256" key="3">
    <source>
        <dbReference type="ARBA" id="ARBA00023180"/>
    </source>
</evidence>
<dbReference type="PROSITE" id="PS51470">
    <property type="entry name" value="FG_GAP"/>
    <property type="match status" value="2"/>
</dbReference>
<dbReference type="Pfam" id="PF01839">
    <property type="entry name" value="FG-GAP"/>
    <property type="match status" value="4"/>
</dbReference>
<gene>
    <name evidence="6" type="ORF">FF041_09595</name>
</gene>
<dbReference type="SMART" id="SM00191">
    <property type="entry name" value="Int_alpha"/>
    <property type="match status" value="5"/>
</dbReference>
<dbReference type="PANTHER" id="PTHR46580">
    <property type="entry name" value="SENSOR KINASE-RELATED"/>
    <property type="match status" value="1"/>
</dbReference>
<dbReference type="AlphaFoldDB" id="A0A646KDW3"/>
<organism evidence="6 7">
    <name type="scientific">Streptomyces jumonjinensis</name>
    <dbReference type="NCBI Taxonomy" id="1945"/>
    <lineage>
        <taxon>Bacteria</taxon>
        <taxon>Bacillati</taxon>
        <taxon>Actinomycetota</taxon>
        <taxon>Actinomycetes</taxon>
        <taxon>Kitasatosporales</taxon>
        <taxon>Streptomycetaceae</taxon>
        <taxon>Streptomyces</taxon>
    </lineage>
</organism>
<dbReference type="InterPro" id="IPR013517">
    <property type="entry name" value="FG-GAP"/>
</dbReference>
<accession>A0A646KDW3</accession>